<dbReference type="PRINTS" id="PR00080">
    <property type="entry name" value="SDRFAMILY"/>
</dbReference>
<proteinExistence type="inferred from homology"/>
<keyword evidence="5" id="KW-0479">Metal-binding</keyword>
<accession>A0A9P4X3C1</accession>
<dbReference type="PROSITE" id="PS00687">
    <property type="entry name" value="ALDEHYDE_DEHYDR_GLU"/>
    <property type="match status" value="1"/>
</dbReference>
<dbReference type="Gene3D" id="3.90.180.10">
    <property type="entry name" value="Medium-chain alcohol dehydrogenases, catalytic domain"/>
    <property type="match status" value="1"/>
</dbReference>
<dbReference type="PANTHER" id="PTHR43353">
    <property type="entry name" value="SUCCINATE-SEMIALDEHYDE DEHYDROGENASE, MITOCHONDRIAL"/>
    <property type="match status" value="1"/>
</dbReference>
<dbReference type="GO" id="GO:0008270">
    <property type="term" value="F:zinc ion binding"/>
    <property type="evidence" value="ECO:0007669"/>
    <property type="project" value="InterPro"/>
</dbReference>
<keyword evidence="8" id="KW-1185">Reference proteome</keyword>
<comment type="cofactor">
    <cofactor evidence="5">
        <name>Zn(2+)</name>
        <dbReference type="ChEBI" id="CHEBI:29105"/>
    </cofactor>
</comment>
<gene>
    <name evidence="7" type="ORF">CFAM422_012729</name>
</gene>
<dbReference type="InterPro" id="IPR016161">
    <property type="entry name" value="Ald_DH/histidinol_DH"/>
</dbReference>
<dbReference type="GO" id="GO:0004777">
    <property type="term" value="F:succinate-semialdehyde dehydrogenase (NAD+) activity"/>
    <property type="evidence" value="ECO:0007669"/>
    <property type="project" value="TreeGrafter"/>
</dbReference>
<dbReference type="GO" id="GO:0009450">
    <property type="term" value="P:gamma-aminobutyric acid catabolic process"/>
    <property type="evidence" value="ECO:0007669"/>
    <property type="project" value="TreeGrafter"/>
</dbReference>
<dbReference type="Gene3D" id="3.40.50.720">
    <property type="entry name" value="NAD(P)-binding Rossmann-like Domain"/>
    <property type="match status" value="2"/>
</dbReference>
<feature type="domain" description="Enoyl reductase (ER)" evidence="6">
    <location>
        <begin position="457"/>
        <end position="813"/>
    </location>
</feature>
<evidence type="ECO:0000259" key="6">
    <source>
        <dbReference type="SMART" id="SM00829"/>
    </source>
</evidence>
<dbReference type="SUPFAM" id="SSF50129">
    <property type="entry name" value="GroES-like"/>
    <property type="match status" value="1"/>
</dbReference>
<sequence>MSLLESRTVPLWIGNEAVLSGITFPVTNSATVATKPLRPGSGVVHGSGGSCSPGRRICYESVEKKRQLSYGQVETPIDDFMVHQINIQTSIDLLEELAGQIMHTTDAVVQPSKQSDDMLAMVFREPLGVQVGIAPWNASLFLGMRAVATPIACGNTAILKASEKTPMAHHFIGRLFHDAGFPAGVLNVIQHSQEDAVSIVNALVSDSRVRKINFTGSTAVGKIIAANAAKHCKPVLLELGGKSAQLVLPDADLDKAAQAAAIGAFTHHGQVCMSTERILVSESVLDKFSEKLAASSTRLSENIRPGASAEHTSKVAALLEDARAKGARILGGGEGAHQDGSFLTPRILVNVTREMKIWHTETFAPIALLIPFSTVEEAIALANDTTYGLSASVYTTNIPLAIEIGRRLESGSVHINSMTIHDEAHMPHGGVKESGWGRFGVPWAPRNIRTKAYVVQGEGDPFTLCDVVLDEVQPNEVLVEIWYTGICHTDVVVQHGGMPLGGYPAVLGHEGAGVVRWTGSAIKDKSLKPGDSVLLSFHSCRQCRFCLEGRCGTCPHMTETNFVRPARRDAEAKSPISLLDGTKVHGQFFGQSSMSKLAVVAEASVIKVDARPEELRALPPLGCGYLAGAGTVFNVVKPQVQDSVAVVGMGAVGIAAMLAAKSLGVRQVIAIDVVESKLKAASSLGATHIVNSAAEPDLQTALHAIIPSGPNSIIDTTGLVGVLEASVKALAHGGTLALVGVPAPTATMRLNALDLLLSCKRVIGVIEGAADPHIIIPKLFELYRDGKFPVDCLAKVYPAEQLDKAITDLESGLNSSIHLFALIVILPMASAIARAGLLAGKVSVITGASSGLGQAMALEFAKQGATVVCADQTPGPNGNKNQLTHEIIGDRGGKAVFISTNVADKSDMLKLIRDSANQFGRIDIMVNNAGIAPEASEPRPIWETSLQTFERTWGVNMRGVFLGCKYAGTQMMRQERNRGDGRAGTIINIGSILGVLGKPGTPAYSATKGAVIAFTRAVAMDYAPHSIHCNSILPGFTRTPMISAMTENVEIEREMAQRHPLKRLGEPQDIASAAVFLASSMSDGITGLNLSVDGGLHSQLSL</sequence>
<comment type="similarity">
    <text evidence="4">Belongs to the aldehyde dehydrogenase family.</text>
</comment>
<dbReference type="InterPro" id="IPR002347">
    <property type="entry name" value="SDR_fam"/>
</dbReference>
<dbReference type="SUPFAM" id="SSF53720">
    <property type="entry name" value="ALDH-like"/>
    <property type="match status" value="1"/>
</dbReference>
<dbReference type="InterPro" id="IPR013154">
    <property type="entry name" value="ADH-like_N"/>
</dbReference>
<dbReference type="Pfam" id="PF08240">
    <property type="entry name" value="ADH_N"/>
    <property type="match status" value="1"/>
</dbReference>
<dbReference type="EMBL" id="QLNT01000032">
    <property type="protein sequence ID" value="KAF3056711.1"/>
    <property type="molecule type" value="Genomic_DNA"/>
</dbReference>
<dbReference type="InterPro" id="IPR020904">
    <property type="entry name" value="Sc_DH/Rdtase_CS"/>
</dbReference>
<dbReference type="InterPro" id="IPR011032">
    <property type="entry name" value="GroES-like_sf"/>
</dbReference>
<dbReference type="FunFam" id="3.40.50.720:FF:000084">
    <property type="entry name" value="Short-chain dehydrogenase reductase"/>
    <property type="match status" value="1"/>
</dbReference>
<evidence type="ECO:0000256" key="2">
    <source>
        <dbReference type="ARBA" id="ARBA00023002"/>
    </source>
</evidence>
<dbReference type="PANTHER" id="PTHR43353:SF6">
    <property type="entry name" value="CYTOPLASMIC ALDEHYDE DEHYDROGENASE (EUROFUNG)"/>
    <property type="match status" value="1"/>
</dbReference>
<dbReference type="InterPro" id="IPR016162">
    <property type="entry name" value="Ald_DH_N"/>
</dbReference>
<dbReference type="Gene3D" id="3.40.309.10">
    <property type="entry name" value="Aldehyde Dehydrogenase, Chain A, domain 2"/>
    <property type="match status" value="1"/>
</dbReference>
<dbReference type="Pfam" id="PF13561">
    <property type="entry name" value="adh_short_C2"/>
    <property type="match status" value="1"/>
</dbReference>
<keyword evidence="2 4" id="KW-0560">Oxidoreductase</keyword>
<dbReference type="PROSITE" id="PS00059">
    <property type="entry name" value="ADH_ZINC"/>
    <property type="match status" value="1"/>
</dbReference>
<dbReference type="InterPro" id="IPR036291">
    <property type="entry name" value="NAD(P)-bd_dom_sf"/>
</dbReference>
<name>A0A9P4X3C1_9HYPO</name>
<evidence type="ECO:0000256" key="5">
    <source>
        <dbReference type="RuleBase" id="RU361277"/>
    </source>
</evidence>
<evidence type="ECO:0000256" key="1">
    <source>
        <dbReference type="ARBA" id="ARBA00022857"/>
    </source>
</evidence>
<dbReference type="InterPro" id="IPR013149">
    <property type="entry name" value="ADH-like_C"/>
</dbReference>
<protein>
    <submittedName>
        <fullName evidence="7">Vanillin dehydrogenase</fullName>
    </submittedName>
</protein>
<dbReference type="InterPro" id="IPR029510">
    <property type="entry name" value="Ald_DH_CS_GLU"/>
</dbReference>
<comment type="similarity">
    <text evidence="5">Belongs to the zinc-containing alcohol dehydrogenase family.</text>
</comment>
<dbReference type="Gene3D" id="3.40.605.10">
    <property type="entry name" value="Aldehyde Dehydrogenase, Chain A, domain 1"/>
    <property type="match status" value="1"/>
</dbReference>
<dbReference type="CDD" id="cd08278">
    <property type="entry name" value="benzyl_alcohol_DH"/>
    <property type="match status" value="1"/>
</dbReference>
<feature type="active site" evidence="3">
    <location>
        <position position="238"/>
    </location>
</feature>
<dbReference type="AlphaFoldDB" id="A0A9P4X3C1"/>
<dbReference type="Proteomes" id="UP000801864">
    <property type="component" value="Unassembled WGS sequence"/>
</dbReference>
<dbReference type="SMART" id="SM00829">
    <property type="entry name" value="PKS_ER"/>
    <property type="match status" value="1"/>
</dbReference>
<dbReference type="SUPFAM" id="SSF51735">
    <property type="entry name" value="NAD(P)-binding Rossmann-fold domains"/>
    <property type="match status" value="2"/>
</dbReference>
<dbReference type="Pfam" id="PF00171">
    <property type="entry name" value="Aldedh"/>
    <property type="match status" value="1"/>
</dbReference>
<evidence type="ECO:0000256" key="4">
    <source>
        <dbReference type="RuleBase" id="RU003345"/>
    </source>
</evidence>
<organism evidence="7 8">
    <name type="scientific">Trichoderma lentiforme</name>
    <dbReference type="NCBI Taxonomy" id="1567552"/>
    <lineage>
        <taxon>Eukaryota</taxon>
        <taxon>Fungi</taxon>
        <taxon>Dikarya</taxon>
        <taxon>Ascomycota</taxon>
        <taxon>Pezizomycotina</taxon>
        <taxon>Sordariomycetes</taxon>
        <taxon>Hypocreomycetidae</taxon>
        <taxon>Hypocreales</taxon>
        <taxon>Hypocreaceae</taxon>
        <taxon>Trichoderma</taxon>
    </lineage>
</organism>
<dbReference type="InterPro" id="IPR020843">
    <property type="entry name" value="ER"/>
</dbReference>
<dbReference type="InterPro" id="IPR050740">
    <property type="entry name" value="Aldehyde_DH_Superfamily"/>
</dbReference>
<comment type="caution">
    <text evidence="7">The sequence shown here is derived from an EMBL/GenBank/DDBJ whole genome shotgun (WGS) entry which is preliminary data.</text>
</comment>
<dbReference type="InterPro" id="IPR015590">
    <property type="entry name" value="Aldehyde_DH_dom"/>
</dbReference>
<evidence type="ECO:0000313" key="8">
    <source>
        <dbReference type="Proteomes" id="UP000801864"/>
    </source>
</evidence>
<keyword evidence="5" id="KW-0862">Zinc</keyword>
<evidence type="ECO:0000313" key="7">
    <source>
        <dbReference type="EMBL" id="KAF3056711.1"/>
    </source>
</evidence>
<dbReference type="PRINTS" id="PR00081">
    <property type="entry name" value="GDHRDH"/>
</dbReference>
<dbReference type="CDD" id="cd05233">
    <property type="entry name" value="SDR_c"/>
    <property type="match status" value="1"/>
</dbReference>
<keyword evidence="1" id="KW-0521">NADP</keyword>
<dbReference type="Pfam" id="PF00107">
    <property type="entry name" value="ADH_zinc_N"/>
    <property type="match status" value="1"/>
</dbReference>
<reference evidence="7 8" key="1">
    <citation type="submission" date="2018-06" db="EMBL/GenBank/DDBJ databases">
        <title>Genome analysis of cellulolytic fungus Trichoderma lentiforme CFAM-422.</title>
        <authorList>
            <person name="Steindorff A.S."/>
            <person name="Formighieri E.F."/>
            <person name="Midorikawa G.E.O."/>
            <person name="Tamietti M.S."/>
            <person name="Ramos E.Z."/>
            <person name="Silva A.S."/>
            <person name="Bon E.P.S."/>
            <person name="Mendes T.D."/>
            <person name="Damaso M.C.T."/>
            <person name="Favaro L.C.L."/>
        </authorList>
    </citation>
    <scope>NUCLEOTIDE SEQUENCE [LARGE SCALE GENOMIC DNA]</scope>
    <source>
        <strain evidence="7 8">CFAM-422</strain>
    </source>
</reference>
<evidence type="ECO:0000256" key="3">
    <source>
        <dbReference type="PROSITE-ProRule" id="PRU10007"/>
    </source>
</evidence>
<dbReference type="InterPro" id="IPR002328">
    <property type="entry name" value="ADH_Zn_CS"/>
</dbReference>
<dbReference type="PROSITE" id="PS00061">
    <property type="entry name" value="ADH_SHORT"/>
    <property type="match status" value="1"/>
</dbReference>
<dbReference type="NCBIfam" id="NF005559">
    <property type="entry name" value="PRK07231.1"/>
    <property type="match status" value="1"/>
</dbReference>
<dbReference type="InterPro" id="IPR016163">
    <property type="entry name" value="Ald_DH_C"/>
</dbReference>